<dbReference type="Proteomes" id="UP001451571">
    <property type="component" value="Chromosome"/>
</dbReference>
<evidence type="ECO:0000313" key="4">
    <source>
        <dbReference type="EMBL" id="XAH75443.1"/>
    </source>
</evidence>
<dbReference type="InterPro" id="IPR000600">
    <property type="entry name" value="ROK"/>
</dbReference>
<gene>
    <name evidence="4" type="ORF">V6984_06715</name>
</gene>
<dbReference type="Gene3D" id="1.10.10.10">
    <property type="entry name" value="Winged helix-like DNA-binding domain superfamily/Winged helix DNA-binding domain"/>
    <property type="match status" value="1"/>
</dbReference>
<comment type="similarity">
    <text evidence="2">Belongs to the ROK (NagC/XylR) family.</text>
</comment>
<dbReference type="RefSeq" id="WP_342759005.1">
    <property type="nucleotide sequence ID" value="NZ_CP146256.1"/>
</dbReference>
<dbReference type="Gene3D" id="3.30.420.40">
    <property type="match status" value="2"/>
</dbReference>
<sequence length="374" mass="41799">MAKTNMEVKRMNRNTIFRYILKKDIVSKLDIAEALHLSVPTVAQGLMDLEEKGLVTEEGVFDSTGGRKAKRYSCIKAAKTALGVDITANHINIVMVDLAEQSIISVRKKFKIFYDNDTSYTVLKDEIEKVIYDSGVAYDSILGMGISLPAIIDKSGEVIYASYEKMKIDADFHHILSGHFSFPILLTNDANSGGRAEANLLEDVDDVIYFSLSQTVGGSIMINRQLFYGQNQRGGEFGHMTLMVDGPACYCGRKGCVDIYCSSVILSDETEGNLELFFRKVEEGEEKCVRIWDGYLDNLAIAVHNLYMVFDSDIIIGGYVGIHIGKYLEDLKERVKKIDTHVKNADFIRASKLKYEAPAIGAASIFIEEFRKQI</sequence>
<dbReference type="SUPFAM" id="SSF46785">
    <property type="entry name" value="Winged helix' DNA-binding domain"/>
    <property type="match status" value="1"/>
</dbReference>
<accession>A0ABZ3EYV2</accession>
<evidence type="ECO:0000256" key="3">
    <source>
        <dbReference type="ARBA" id="ARBA00022629"/>
    </source>
</evidence>
<evidence type="ECO:0000256" key="2">
    <source>
        <dbReference type="ARBA" id="ARBA00006479"/>
    </source>
</evidence>
<dbReference type="PANTHER" id="PTHR18964">
    <property type="entry name" value="ROK (REPRESSOR, ORF, KINASE) FAMILY"/>
    <property type="match status" value="1"/>
</dbReference>
<dbReference type="InterPro" id="IPR036388">
    <property type="entry name" value="WH-like_DNA-bd_sf"/>
</dbReference>
<keyword evidence="5" id="KW-1185">Reference proteome</keyword>
<dbReference type="PANTHER" id="PTHR18964:SF149">
    <property type="entry name" value="BIFUNCTIONAL UDP-N-ACETYLGLUCOSAMINE 2-EPIMERASE_N-ACETYLMANNOSAMINE KINASE"/>
    <property type="match status" value="1"/>
</dbReference>
<keyword evidence="3" id="KW-0119">Carbohydrate metabolism</keyword>
<dbReference type="EMBL" id="CP146256">
    <property type="protein sequence ID" value="XAH75443.1"/>
    <property type="molecule type" value="Genomic_DNA"/>
</dbReference>
<evidence type="ECO:0000313" key="5">
    <source>
        <dbReference type="Proteomes" id="UP001451571"/>
    </source>
</evidence>
<dbReference type="SUPFAM" id="SSF53067">
    <property type="entry name" value="Actin-like ATPase domain"/>
    <property type="match status" value="2"/>
</dbReference>
<protein>
    <submittedName>
        <fullName evidence="4">ROK family protein</fullName>
    </submittedName>
</protein>
<dbReference type="InterPro" id="IPR043129">
    <property type="entry name" value="ATPase_NBD"/>
</dbReference>
<organism evidence="4 5">
    <name type="scientific">Kineothrix sedimenti</name>
    <dbReference type="NCBI Taxonomy" id="3123317"/>
    <lineage>
        <taxon>Bacteria</taxon>
        <taxon>Bacillati</taxon>
        <taxon>Bacillota</taxon>
        <taxon>Clostridia</taxon>
        <taxon>Lachnospirales</taxon>
        <taxon>Lachnospiraceae</taxon>
        <taxon>Kineothrix</taxon>
    </lineage>
</organism>
<comment type="function">
    <text evidence="1">Transcriptional repressor of xylose-utilizing enzymes.</text>
</comment>
<dbReference type="Pfam" id="PF00480">
    <property type="entry name" value="ROK"/>
    <property type="match status" value="1"/>
</dbReference>
<dbReference type="InterPro" id="IPR036390">
    <property type="entry name" value="WH_DNA-bd_sf"/>
</dbReference>
<name>A0ABZ3EYV2_9FIRM</name>
<evidence type="ECO:0000256" key="1">
    <source>
        <dbReference type="ARBA" id="ARBA00002486"/>
    </source>
</evidence>
<reference evidence="4 5" key="1">
    <citation type="submission" date="2024-02" db="EMBL/GenBank/DDBJ databases">
        <title>Bacterial strain from lacustrine sediment.</title>
        <authorList>
            <person name="Petit C."/>
            <person name="Fadhlaoui K."/>
        </authorList>
    </citation>
    <scope>NUCLEOTIDE SEQUENCE [LARGE SCALE GENOMIC DNA]</scope>
    <source>
        <strain evidence="4 5">IPX-CK</strain>
    </source>
</reference>
<keyword evidence="3" id="KW-0859">Xylose metabolism</keyword>
<proteinExistence type="inferred from homology"/>